<organism evidence="1 2">
    <name type="scientific">Frigoriglobus tundricola</name>
    <dbReference type="NCBI Taxonomy" id="2774151"/>
    <lineage>
        <taxon>Bacteria</taxon>
        <taxon>Pseudomonadati</taxon>
        <taxon>Planctomycetota</taxon>
        <taxon>Planctomycetia</taxon>
        <taxon>Gemmatales</taxon>
        <taxon>Gemmataceae</taxon>
        <taxon>Frigoriglobus</taxon>
    </lineage>
</organism>
<proteinExistence type="predicted"/>
<dbReference type="AlphaFoldDB" id="A0A6M5YWL3"/>
<accession>A0A6M5YWL3</accession>
<reference evidence="2" key="1">
    <citation type="submission" date="2020-05" db="EMBL/GenBank/DDBJ databases">
        <title>Frigoriglobus tundricola gen. nov., sp. nov., a psychrotolerant cellulolytic planctomycete of the family Gemmataceae with two divergent copies of 16S rRNA gene.</title>
        <authorList>
            <person name="Kulichevskaya I.S."/>
            <person name="Ivanova A.A."/>
            <person name="Naumoff D.G."/>
            <person name="Beletsky A.V."/>
            <person name="Rijpstra W.I.C."/>
            <person name="Sinninghe Damste J.S."/>
            <person name="Mardanov A.V."/>
            <person name="Ravin N.V."/>
            <person name="Dedysh S.N."/>
        </authorList>
    </citation>
    <scope>NUCLEOTIDE SEQUENCE [LARGE SCALE GENOMIC DNA]</scope>
    <source>
        <strain evidence="2">PL17</strain>
    </source>
</reference>
<dbReference type="KEGG" id="ftj:FTUN_5366"/>
<evidence type="ECO:0000313" key="1">
    <source>
        <dbReference type="EMBL" id="QJW97786.1"/>
    </source>
</evidence>
<dbReference type="Proteomes" id="UP000503447">
    <property type="component" value="Chromosome"/>
</dbReference>
<protein>
    <submittedName>
        <fullName evidence="1">Uncharacterized protein</fullName>
    </submittedName>
</protein>
<name>A0A6M5YWL3_9BACT</name>
<gene>
    <name evidence="1" type="ORF">FTUN_5366</name>
</gene>
<sequence>MGFLIGAFGLCVPGSSVAGLCGAGATRFPEHRLHRGRLQTESTGH</sequence>
<dbReference type="EMBL" id="CP053452">
    <property type="protein sequence ID" value="QJW97786.1"/>
    <property type="molecule type" value="Genomic_DNA"/>
</dbReference>
<evidence type="ECO:0000313" key="2">
    <source>
        <dbReference type="Proteomes" id="UP000503447"/>
    </source>
</evidence>
<keyword evidence="2" id="KW-1185">Reference proteome</keyword>